<dbReference type="AlphaFoldDB" id="A0AAW9DL83"/>
<dbReference type="Proteomes" id="UP001279553">
    <property type="component" value="Unassembled WGS sequence"/>
</dbReference>
<name>A0AAW9DL83_ACIAO</name>
<keyword evidence="2" id="KW-1185">Reference proteome</keyword>
<dbReference type="EMBL" id="JAWXYB010000002">
    <property type="protein sequence ID" value="MDX5929359.1"/>
    <property type="molecule type" value="Genomic_DNA"/>
</dbReference>
<sequence length="57" mass="6479">MNRTVPQIDLELEAERRLLEAAVAEARTDLRPAVPHEQVRADLLREIKRLNLAIAGH</sequence>
<evidence type="ECO:0000313" key="1">
    <source>
        <dbReference type="EMBL" id="MDX5929359.1"/>
    </source>
</evidence>
<organism evidence="1 2">
    <name type="scientific">Acidiphilium acidophilum</name>
    <name type="common">Thiobacillus acidophilus</name>
    <dbReference type="NCBI Taxonomy" id="76588"/>
    <lineage>
        <taxon>Bacteria</taxon>
        <taxon>Pseudomonadati</taxon>
        <taxon>Pseudomonadota</taxon>
        <taxon>Alphaproteobacteria</taxon>
        <taxon>Acetobacterales</taxon>
        <taxon>Acidocellaceae</taxon>
        <taxon>Acidiphilium</taxon>
    </lineage>
</organism>
<accession>A0AAW9DL83</accession>
<dbReference type="RefSeq" id="WP_155856281.1">
    <property type="nucleotide sequence ID" value="NZ_JAWXYB010000002.1"/>
</dbReference>
<reference evidence="1 2" key="1">
    <citation type="submission" date="2023-11" db="EMBL/GenBank/DDBJ databases">
        <title>MicrobeMod: A computational toolkit for identifying prokaryotic methylation and restriction-modification with nanopore sequencing.</title>
        <authorList>
            <person name="Crits-Christoph A."/>
            <person name="Kang S.C."/>
            <person name="Lee H."/>
            <person name="Ostrov N."/>
        </authorList>
    </citation>
    <scope>NUCLEOTIDE SEQUENCE [LARGE SCALE GENOMIC DNA]</scope>
    <source>
        <strain evidence="1 2">DSMZ 700</strain>
    </source>
</reference>
<protein>
    <submittedName>
        <fullName evidence="1">Uncharacterized protein</fullName>
    </submittedName>
</protein>
<proteinExistence type="predicted"/>
<comment type="caution">
    <text evidence="1">The sequence shown here is derived from an EMBL/GenBank/DDBJ whole genome shotgun (WGS) entry which is preliminary data.</text>
</comment>
<dbReference type="Gene3D" id="6.20.450.20">
    <property type="match status" value="1"/>
</dbReference>
<gene>
    <name evidence="1" type="ORF">SIL87_01085</name>
</gene>
<evidence type="ECO:0000313" key="2">
    <source>
        <dbReference type="Proteomes" id="UP001279553"/>
    </source>
</evidence>